<dbReference type="EMBL" id="CP030759">
    <property type="protein sequence ID" value="AXA36889.1"/>
    <property type="molecule type" value="Genomic_DNA"/>
</dbReference>
<gene>
    <name evidence="1" type="ORF">BRCON_2112</name>
</gene>
<evidence type="ECO:0000313" key="1">
    <source>
        <dbReference type="EMBL" id="AXA36889.1"/>
    </source>
</evidence>
<dbReference type="AlphaFoldDB" id="A0A2Z4Y7L6"/>
<evidence type="ECO:0000313" key="2">
    <source>
        <dbReference type="Proteomes" id="UP000262583"/>
    </source>
</evidence>
<name>A0A2Z4Y7L6_SUMC1</name>
<protein>
    <submittedName>
        <fullName evidence="1">Uncharacterized protein</fullName>
    </submittedName>
</protein>
<dbReference type="KEGG" id="schv:BRCON_2112"/>
<sequence length="78" mass="8709">MCLHRGVERWSRLITQEPSRPVAARGPILDCAQSREYVIKASGLQHSDGRAKNNLCGRSICHVGHVLSKCRWDALNKA</sequence>
<accession>A0A2Z4Y7L6</accession>
<reference evidence="1 2" key="1">
    <citation type="submission" date="2018-05" db="EMBL/GenBank/DDBJ databases">
        <title>A metagenomic window into the 2 km-deep terrestrial subsurface aquifer revealed taxonomically and functionally diverse microbial community comprising novel uncultured bacterial lineages.</title>
        <authorList>
            <person name="Kadnikov V.V."/>
            <person name="Mardanov A.V."/>
            <person name="Beletsky A.V."/>
            <person name="Banks D."/>
            <person name="Pimenov N.V."/>
            <person name="Frank Y.A."/>
            <person name="Karnachuk O.V."/>
            <person name="Ravin N.V."/>
        </authorList>
    </citation>
    <scope>NUCLEOTIDE SEQUENCE [LARGE SCALE GENOMIC DNA]</scope>
    <source>
        <strain evidence="1">BY</strain>
    </source>
</reference>
<organism evidence="1 2">
    <name type="scientific">Sumerlaea chitinivorans</name>
    <dbReference type="NCBI Taxonomy" id="2250252"/>
    <lineage>
        <taxon>Bacteria</taxon>
        <taxon>Candidatus Sumerlaeota</taxon>
        <taxon>Candidatus Sumerlaeia</taxon>
        <taxon>Candidatus Sumerlaeales</taxon>
        <taxon>Candidatus Sumerlaeaceae</taxon>
        <taxon>Candidatus Sumerlaea</taxon>
    </lineage>
</organism>
<dbReference type="Proteomes" id="UP000262583">
    <property type="component" value="Chromosome"/>
</dbReference>
<proteinExistence type="predicted"/>